<proteinExistence type="predicted"/>
<dbReference type="SUPFAM" id="SSF56019">
    <property type="entry name" value="The spindle assembly checkpoint protein mad2"/>
    <property type="match status" value="1"/>
</dbReference>
<evidence type="ECO:0000313" key="3">
    <source>
        <dbReference type="Proteomes" id="UP000218231"/>
    </source>
</evidence>
<gene>
    <name evidence="2" type="ORF">WR25_23582</name>
</gene>
<evidence type="ECO:0000313" key="2">
    <source>
        <dbReference type="EMBL" id="PAV80412.1"/>
    </source>
</evidence>
<organism evidence="2 3">
    <name type="scientific">Diploscapter pachys</name>
    <dbReference type="NCBI Taxonomy" id="2018661"/>
    <lineage>
        <taxon>Eukaryota</taxon>
        <taxon>Metazoa</taxon>
        <taxon>Ecdysozoa</taxon>
        <taxon>Nematoda</taxon>
        <taxon>Chromadorea</taxon>
        <taxon>Rhabditida</taxon>
        <taxon>Rhabditina</taxon>
        <taxon>Rhabditomorpha</taxon>
        <taxon>Rhabditoidea</taxon>
        <taxon>Rhabditidae</taxon>
        <taxon>Diploscapter</taxon>
    </lineage>
</organism>
<keyword evidence="3" id="KW-1185">Reference proteome</keyword>
<dbReference type="AlphaFoldDB" id="A0A2A2L2K5"/>
<dbReference type="Proteomes" id="UP000218231">
    <property type="component" value="Unassembled WGS sequence"/>
</dbReference>
<reference evidence="2 3" key="1">
    <citation type="journal article" date="2017" name="Curr. Biol.">
        <title>Genome architecture and evolution of a unichromosomal asexual nematode.</title>
        <authorList>
            <person name="Fradin H."/>
            <person name="Zegar C."/>
            <person name="Gutwein M."/>
            <person name="Lucas J."/>
            <person name="Kovtun M."/>
            <person name="Corcoran D."/>
            <person name="Baugh L.R."/>
            <person name="Kiontke K."/>
            <person name="Gunsalus K."/>
            <person name="Fitch D.H."/>
            <person name="Piano F."/>
        </authorList>
    </citation>
    <scope>NUCLEOTIDE SEQUENCE [LARGE SCALE GENOMIC DNA]</scope>
    <source>
        <strain evidence="2">PF1309</strain>
    </source>
</reference>
<dbReference type="EMBL" id="LIAE01007273">
    <property type="protein sequence ID" value="PAV80412.1"/>
    <property type="molecule type" value="Genomic_DNA"/>
</dbReference>
<comment type="caution">
    <text evidence="2">The sequence shown here is derived from an EMBL/GenBank/DDBJ whole genome shotgun (WGS) entry which is preliminary data.</text>
</comment>
<evidence type="ECO:0008006" key="4">
    <source>
        <dbReference type="Google" id="ProtNLM"/>
    </source>
</evidence>
<dbReference type="Gene3D" id="3.30.900.10">
    <property type="entry name" value="HORMA domain"/>
    <property type="match status" value="1"/>
</dbReference>
<sequence length="270" mass="31455">MLEDYGNGSGEEEGNVFDGEDRRQMEWAQVIPQAEARKKRGPRLFNPKKPFIKLNDKNASKHTAISCAQARFFAYLSDFLAYKCHLFPKRMFAEKSNGFFRVMLCKDRDFRQYVDKAIAEARRLLRRNQLRIFEACILDRNDSIITGFHVYATANPQFVNREEVIETFDEMFRPAIAQLNQFVPKDNVMQRIKNEDCSTSETRFEIRMQAIGFDKEAVDELKEISPSDRLKPLINSLDTKTHQLSIWEIPMNRQRIPNLVSDLTVSIDSS</sequence>
<protein>
    <recommendedName>
        <fullName evidence="4">HORMA domain-containing protein</fullName>
    </recommendedName>
</protein>
<name>A0A2A2L2K5_9BILA</name>
<feature type="region of interest" description="Disordered" evidence="1">
    <location>
        <begin position="1"/>
        <end position="22"/>
    </location>
</feature>
<accession>A0A2A2L2K5</accession>
<dbReference type="InterPro" id="IPR036570">
    <property type="entry name" value="HORMA_dom_sf"/>
</dbReference>
<evidence type="ECO:0000256" key="1">
    <source>
        <dbReference type="SAM" id="MobiDB-lite"/>
    </source>
</evidence>